<dbReference type="Gene3D" id="1.10.357.10">
    <property type="entry name" value="Tetracycline Repressor, domain 2"/>
    <property type="match status" value="1"/>
</dbReference>
<evidence type="ECO:0000256" key="1">
    <source>
        <dbReference type="ARBA" id="ARBA00023015"/>
    </source>
</evidence>
<reference evidence="7" key="1">
    <citation type="submission" date="2018-09" db="EMBL/GenBank/DDBJ databases">
        <authorList>
            <person name="Kim I."/>
        </authorList>
    </citation>
    <scope>NUCLEOTIDE SEQUENCE [LARGE SCALE GENOMIC DNA]</scope>
    <source>
        <strain evidence="7">DD4a</strain>
    </source>
</reference>
<gene>
    <name evidence="6" type="ORF">D1781_05225</name>
</gene>
<dbReference type="OrthoDB" id="4746440at2"/>
<evidence type="ECO:0000256" key="3">
    <source>
        <dbReference type="ARBA" id="ARBA00023163"/>
    </source>
</evidence>
<keyword evidence="3" id="KW-0804">Transcription</keyword>
<evidence type="ECO:0000313" key="6">
    <source>
        <dbReference type="EMBL" id="RIX30800.1"/>
    </source>
</evidence>
<dbReference type="SUPFAM" id="SSF46689">
    <property type="entry name" value="Homeodomain-like"/>
    <property type="match status" value="1"/>
</dbReference>
<name>A0A3A1U3A3_9MICO</name>
<dbReference type="InterPro" id="IPR009057">
    <property type="entry name" value="Homeodomain-like_sf"/>
</dbReference>
<accession>A0A3A1U3A3</accession>
<keyword evidence="2 4" id="KW-0238">DNA-binding</keyword>
<feature type="DNA-binding region" description="H-T-H motif" evidence="4">
    <location>
        <begin position="29"/>
        <end position="48"/>
    </location>
</feature>
<evidence type="ECO:0000259" key="5">
    <source>
        <dbReference type="PROSITE" id="PS50977"/>
    </source>
</evidence>
<sequence>MGRWEPGARERLVLAAVDLFHEQGYDETTVAQIAERAGVTRSTFFRHFPDKRDVLVAGQAALSALLAEGIAEAPAGASPLDAVAEGLRRAAAVYGPMSREIAPRLEAVMSASAELRDRNAQKAVGLAAAMEEALVARGAAPVVARLAAELGVLAHHRAFERWAAEPDATTEAMARYAVEALDDLRVAAAALG</sequence>
<dbReference type="InterPro" id="IPR050109">
    <property type="entry name" value="HTH-type_TetR-like_transc_reg"/>
</dbReference>
<organism evidence="6 7">
    <name type="scientific">Amnibacterium setariae</name>
    <dbReference type="NCBI Taxonomy" id="2306585"/>
    <lineage>
        <taxon>Bacteria</taxon>
        <taxon>Bacillati</taxon>
        <taxon>Actinomycetota</taxon>
        <taxon>Actinomycetes</taxon>
        <taxon>Micrococcales</taxon>
        <taxon>Microbacteriaceae</taxon>
        <taxon>Amnibacterium</taxon>
    </lineage>
</organism>
<dbReference type="EMBL" id="QXTG01000001">
    <property type="protein sequence ID" value="RIX30800.1"/>
    <property type="molecule type" value="Genomic_DNA"/>
</dbReference>
<dbReference type="AlphaFoldDB" id="A0A3A1U3A3"/>
<dbReference type="RefSeq" id="WP_119481162.1">
    <property type="nucleotide sequence ID" value="NZ_QXTG01000001.1"/>
</dbReference>
<keyword evidence="7" id="KW-1185">Reference proteome</keyword>
<dbReference type="PANTHER" id="PTHR30055:SF238">
    <property type="entry name" value="MYCOFACTOCIN BIOSYNTHESIS TRANSCRIPTIONAL REGULATOR MFTR-RELATED"/>
    <property type="match status" value="1"/>
</dbReference>
<dbReference type="GO" id="GO:0003700">
    <property type="term" value="F:DNA-binding transcription factor activity"/>
    <property type="evidence" value="ECO:0007669"/>
    <property type="project" value="TreeGrafter"/>
</dbReference>
<dbReference type="PROSITE" id="PS50977">
    <property type="entry name" value="HTH_TETR_2"/>
    <property type="match status" value="1"/>
</dbReference>
<keyword evidence="1" id="KW-0805">Transcription regulation</keyword>
<dbReference type="PANTHER" id="PTHR30055">
    <property type="entry name" value="HTH-TYPE TRANSCRIPTIONAL REGULATOR RUTR"/>
    <property type="match status" value="1"/>
</dbReference>
<evidence type="ECO:0000313" key="7">
    <source>
        <dbReference type="Proteomes" id="UP000265742"/>
    </source>
</evidence>
<dbReference type="PRINTS" id="PR00455">
    <property type="entry name" value="HTHTETR"/>
</dbReference>
<evidence type="ECO:0000256" key="2">
    <source>
        <dbReference type="ARBA" id="ARBA00023125"/>
    </source>
</evidence>
<proteinExistence type="predicted"/>
<evidence type="ECO:0000256" key="4">
    <source>
        <dbReference type="PROSITE-ProRule" id="PRU00335"/>
    </source>
</evidence>
<comment type="caution">
    <text evidence="6">The sequence shown here is derived from an EMBL/GenBank/DDBJ whole genome shotgun (WGS) entry which is preliminary data.</text>
</comment>
<dbReference type="Pfam" id="PF00440">
    <property type="entry name" value="TetR_N"/>
    <property type="match status" value="1"/>
</dbReference>
<protein>
    <submittedName>
        <fullName evidence="6">TetR/AcrR family transcriptional regulator</fullName>
    </submittedName>
</protein>
<feature type="domain" description="HTH tetR-type" evidence="5">
    <location>
        <begin position="6"/>
        <end position="66"/>
    </location>
</feature>
<dbReference type="InterPro" id="IPR001647">
    <property type="entry name" value="HTH_TetR"/>
</dbReference>
<dbReference type="GO" id="GO:0000976">
    <property type="term" value="F:transcription cis-regulatory region binding"/>
    <property type="evidence" value="ECO:0007669"/>
    <property type="project" value="TreeGrafter"/>
</dbReference>
<dbReference type="Proteomes" id="UP000265742">
    <property type="component" value="Unassembled WGS sequence"/>
</dbReference>